<feature type="domain" description="Formyl transferase C-terminal" evidence="7">
    <location>
        <begin position="208"/>
        <end position="304"/>
    </location>
</feature>
<evidence type="ECO:0000256" key="5">
    <source>
        <dbReference type="HAMAP-Rule" id="MF_00182"/>
    </source>
</evidence>
<comment type="similarity">
    <text evidence="1 5">Belongs to the Fmt family.</text>
</comment>
<feature type="binding site" evidence="5">
    <location>
        <begin position="113"/>
        <end position="116"/>
    </location>
    <ligand>
        <name>(6S)-5,6,7,8-tetrahydrofolate</name>
        <dbReference type="ChEBI" id="CHEBI:57453"/>
    </ligand>
</feature>
<dbReference type="SUPFAM" id="SSF50486">
    <property type="entry name" value="FMT C-terminal domain-like"/>
    <property type="match status" value="1"/>
</dbReference>
<dbReference type="InterPro" id="IPR041711">
    <property type="entry name" value="Met-tRNA-FMT_N"/>
</dbReference>
<protein>
    <recommendedName>
        <fullName evidence="2 5">Methionyl-tRNA formyltransferase</fullName>
        <ecNumber evidence="2 5">2.1.2.9</ecNumber>
    </recommendedName>
</protein>
<dbReference type="InterPro" id="IPR011034">
    <property type="entry name" value="Formyl_transferase-like_C_sf"/>
</dbReference>
<dbReference type="RefSeq" id="WP_108674113.1">
    <property type="nucleotide sequence ID" value="NZ_CP025628.1"/>
</dbReference>
<name>A0A3S7JAK7_9PROT</name>
<evidence type="ECO:0000256" key="1">
    <source>
        <dbReference type="ARBA" id="ARBA00010699"/>
    </source>
</evidence>
<keyword evidence="3 5" id="KW-0808">Transferase</keyword>
<dbReference type="InterPro" id="IPR005793">
    <property type="entry name" value="Formyl_trans_C"/>
</dbReference>
<accession>A0A3S7JAK7</accession>
<dbReference type="Proteomes" id="UP000266796">
    <property type="component" value="Chromosome"/>
</dbReference>
<proteinExistence type="inferred from homology"/>
<comment type="function">
    <text evidence="5">Attaches a formyl group to the free amino group of methionyl-tRNA(fMet). The formyl group appears to play a dual role in the initiator identity of N-formylmethionyl-tRNA by promoting its recognition by IF2 and preventing the misappropriation of this tRNA by the elongation apparatus.</text>
</comment>
<reference evidence="8 9" key="1">
    <citation type="journal article" date="2018" name="Parasitology">
        <title>The reduced genome of Candidatus Kinetoplastibacterium sorsogonicusi, the endosymbiont of Kentomonas sorsogonicus (Trypanosomatidae): loss of the haem-synthesis pathway.</title>
        <authorList>
            <person name="Silva F.M."/>
            <person name="Kostygov A.Y."/>
            <person name="Spodareva V.V."/>
            <person name="Butenko A."/>
            <person name="Tossou R."/>
            <person name="Lukes J."/>
            <person name="Yurchenko V."/>
            <person name="Alves J.M.P."/>
        </authorList>
    </citation>
    <scope>NUCLEOTIDE SEQUENCE [LARGE SCALE GENOMIC DNA]</scope>
    <source>
        <strain evidence="8 9">MF-08</strain>
    </source>
</reference>
<evidence type="ECO:0000313" key="8">
    <source>
        <dbReference type="EMBL" id="AWD32717.1"/>
    </source>
</evidence>
<gene>
    <name evidence="5 8" type="primary">fmt</name>
    <name evidence="8" type="ORF">CKSOR_00617</name>
</gene>
<dbReference type="GO" id="GO:0005829">
    <property type="term" value="C:cytosol"/>
    <property type="evidence" value="ECO:0007669"/>
    <property type="project" value="TreeGrafter"/>
</dbReference>
<dbReference type="InterPro" id="IPR005794">
    <property type="entry name" value="Fmt"/>
</dbReference>
<dbReference type="CDD" id="cd08646">
    <property type="entry name" value="FMT_core_Met-tRNA-FMT_N"/>
    <property type="match status" value="1"/>
</dbReference>
<evidence type="ECO:0000256" key="2">
    <source>
        <dbReference type="ARBA" id="ARBA00012261"/>
    </source>
</evidence>
<dbReference type="OrthoDB" id="9802815at2"/>
<dbReference type="InterPro" id="IPR044135">
    <property type="entry name" value="Met-tRNA-FMT_C"/>
</dbReference>
<dbReference type="GO" id="GO:0004479">
    <property type="term" value="F:methionyl-tRNA formyltransferase activity"/>
    <property type="evidence" value="ECO:0007669"/>
    <property type="project" value="UniProtKB-UniRule"/>
</dbReference>
<dbReference type="Pfam" id="PF02911">
    <property type="entry name" value="Formyl_trans_C"/>
    <property type="match status" value="1"/>
</dbReference>
<dbReference type="Gene3D" id="3.40.50.12230">
    <property type="match status" value="1"/>
</dbReference>
<dbReference type="NCBIfam" id="TIGR00460">
    <property type="entry name" value="fmt"/>
    <property type="match status" value="1"/>
</dbReference>
<comment type="catalytic activity">
    <reaction evidence="5">
        <text>L-methionyl-tRNA(fMet) + (6R)-10-formyltetrahydrofolate = N-formyl-L-methionyl-tRNA(fMet) + (6S)-5,6,7,8-tetrahydrofolate + H(+)</text>
        <dbReference type="Rhea" id="RHEA:24380"/>
        <dbReference type="Rhea" id="RHEA-COMP:9952"/>
        <dbReference type="Rhea" id="RHEA-COMP:9953"/>
        <dbReference type="ChEBI" id="CHEBI:15378"/>
        <dbReference type="ChEBI" id="CHEBI:57453"/>
        <dbReference type="ChEBI" id="CHEBI:78530"/>
        <dbReference type="ChEBI" id="CHEBI:78844"/>
        <dbReference type="ChEBI" id="CHEBI:195366"/>
        <dbReference type="EC" id="2.1.2.9"/>
    </reaction>
</comment>
<dbReference type="SUPFAM" id="SSF53328">
    <property type="entry name" value="Formyltransferase"/>
    <property type="match status" value="1"/>
</dbReference>
<dbReference type="Pfam" id="PF00551">
    <property type="entry name" value="Formyl_trans_N"/>
    <property type="match status" value="1"/>
</dbReference>
<keyword evidence="4 5" id="KW-0648">Protein biosynthesis</keyword>
<dbReference type="InterPro" id="IPR002376">
    <property type="entry name" value="Formyl_transf_N"/>
</dbReference>
<feature type="domain" description="Formyl transferase N-terminal" evidence="6">
    <location>
        <begin position="1"/>
        <end position="174"/>
    </location>
</feature>
<evidence type="ECO:0000256" key="4">
    <source>
        <dbReference type="ARBA" id="ARBA00022917"/>
    </source>
</evidence>
<evidence type="ECO:0000256" key="3">
    <source>
        <dbReference type="ARBA" id="ARBA00022679"/>
    </source>
</evidence>
<dbReference type="InterPro" id="IPR036477">
    <property type="entry name" value="Formyl_transf_N_sf"/>
</dbReference>
<sequence>MKIVFAGTPFFASYILEGLIKKGYKISLTLTKPDSYSGRGLHLKESEVKSITNKYNIKCLSPNHEELRSCDNIVYDSLLAINPDIIIVVAYGLILPQWLLELPKFGCINIHASLLPRWRGSAPINRAIEHGDKKTGISIIQMDNGIDTGNIIMQESIDILPKYNSGDLYNILSKIGLSTIHKFLINLEENKKIVSYKQPEFGITYAKKISKKELLIDISTDAMSIFNKIRAFSPYPCAKILLPWLKEPVKIIAAEILNNNKNLNINNISINMDGIDVCTMDGILRITKIQRPGSKVQDIKQFINYLYNTKSDIF</sequence>
<dbReference type="EC" id="2.1.2.9" evidence="2 5"/>
<dbReference type="HAMAP" id="MF_00182">
    <property type="entry name" value="Formyl_trans"/>
    <property type="match status" value="1"/>
</dbReference>
<dbReference type="CDD" id="cd08704">
    <property type="entry name" value="Met_tRNA_FMT_C"/>
    <property type="match status" value="1"/>
</dbReference>
<dbReference type="EMBL" id="CP025628">
    <property type="protein sequence ID" value="AWD32717.1"/>
    <property type="molecule type" value="Genomic_DNA"/>
</dbReference>
<dbReference type="PANTHER" id="PTHR11138:SF5">
    <property type="entry name" value="METHIONYL-TRNA FORMYLTRANSFERASE, MITOCHONDRIAL"/>
    <property type="match status" value="1"/>
</dbReference>
<keyword evidence="9" id="KW-1185">Reference proteome</keyword>
<dbReference type="AlphaFoldDB" id="A0A3S7JAK7"/>
<dbReference type="PANTHER" id="PTHR11138">
    <property type="entry name" value="METHIONYL-TRNA FORMYLTRANSFERASE"/>
    <property type="match status" value="1"/>
</dbReference>
<organism evidence="8 9">
    <name type="scientific">Candidatus Kinetoplastidibacterium kentomonadis</name>
    <dbReference type="NCBI Taxonomy" id="1576550"/>
    <lineage>
        <taxon>Bacteria</taxon>
        <taxon>Pseudomonadati</taxon>
        <taxon>Pseudomonadota</taxon>
        <taxon>Betaproteobacteria</taxon>
        <taxon>Candidatus Kinetoplastidibacterium</taxon>
    </lineage>
</organism>
<dbReference type="KEGG" id="kso:CKSOR_00617"/>
<evidence type="ECO:0000259" key="7">
    <source>
        <dbReference type="Pfam" id="PF02911"/>
    </source>
</evidence>
<evidence type="ECO:0000259" key="6">
    <source>
        <dbReference type="Pfam" id="PF00551"/>
    </source>
</evidence>
<evidence type="ECO:0000313" key="9">
    <source>
        <dbReference type="Proteomes" id="UP000266796"/>
    </source>
</evidence>